<accession>A0AAU9JDH7</accession>
<dbReference type="InterPro" id="IPR011043">
    <property type="entry name" value="Gal_Oxase/kelch_b-propeller"/>
</dbReference>
<evidence type="ECO:0000313" key="1">
    <source>
        <dbReference type="EMBL" id="CAG9323217.1"/>
    </source>
</evidence>
<name>A0AAU9JDH7_9CILI</name>
<evidence type="ECO:0000313" key="2">
    <source>
        <dbReference type="Proteomes" id="UP001162131"/>
    </source>
</evidence>
<proteinExistence type="predicted"/>
<dbReference type="SUPFAM" id="SSF50965">
    <property type="entry name" value="Galactose oxidase, central domain"/>
    <property type="match status" value="1"/>
</dbReference>
<comment type="caution">
    <text evidence="1">The sequence shown here is derived from an EMBL/GenBank/DDBJ whole genome shotgun (WGS) entry which is preliminary data.</text>
</comment>
<reference evidence="1" key="1">
    <citation type="submission" date="2021-09" db="EMBL/GenBank/DDBJ databases">
        <authorList>
            <consortium name="AG Swart"/>
            <person name="Singh M."/>
            <person name="Singh A."/>
            <person name="Seah K."/>
            <person name="Emmerich C."/>
        </authorList>
    </citation>
    <scope>NUCLEOTIDE SEQUENCE</scope>
    <source>
        <strain evidence="1">ATCC30299</strain>
    </source>
</reference>
<gene>
    <name evidence="1" type="ORF">BSTOLATCC_MIC33118</name>
</gene>
<dbReference type="Proteomes" id="UP001162131">
    <property type="component" value="Unassembled WGS sequence"/>
</dbReference>
<sequence>MIPEIKLPKNTEYSQIETKTLRFTRCYSNKRLYIFDVECKKQTVINLPLNHDFKNYGTKCLLPDGSLFYYDDNHLVLVDSLNNIKFLPSYKREKIWAGSFYCNGYIYLIGQRLKYSGRYGMKENRWYSIASPFNESVKSQVCTLYGNIAFFGSHSANNVIIYDIIADSYSELQFKSQDDGYIGFMTNNKS</sequence>
<dbReference type="AlphaFoldDB" id="A0AAU9JDH7"/>
<keyword evidence="2" id="KW-1185">Reference proteome</keyword>
<dbReference type="EMBL" id="CAJZBQ010000033">
    <property type="protein sequence ID" value="CAG9323217.1"/>
    <property type="molecule type" value="Genomic_DNA"/>
</dbReference>
<protein>
    <submittedName>
        <fullName evidence="1">Uncharacterized protein</fullName>
    </submittedName>
</protein>
<organism evidence="1 2">
    <name type="scientific">Blepharisma stoltei</name>
    <dbReference type="NCBI Taxonomy" id="1481888"/>
    <lineage>
        <taxon>Eukaryota</taxon>
        <taxon>Sar</taxon>
        <taxon>Alveolata</taxon>
        <taxon>Ciliophora</taxon>
        <taxon>Postciliodesmatophora</taxon>
        <taxon>Heterotrichea</taxon>
        <taxon>Heterotrichida</taxon>
        <taxon>Blepharismidae</taxon>
        <taxon>Blepharisma</taxon>
    </lineage>
</organism>